<dbReference type="AlphaFoldDB" id="F4L3C6"/>
<proteinExistence type="predicted"/>
<feature type="domain" description="Cupin type-2" evidence="1">
    <location>
        <begin position="37"/>
        <end position="102"/>
    </location>
</feature>
<gene>
    <name evidence="2" type="ordered locus">Halhy_3910</name>
</gene>
<dbReference type="EMBL" id="CP002691">
    <property type="protein sequence ID" value="AEE51760.1"/>
    <property type="molecule type" value="Genomic_DNA"/>
</dbReference>
<reference key="2">
    <citation type="submission" date="2011-04" db="EMBL/GenBank/DDBJ databases">
        <title>Complete sequence of chromosome of Haliscomenobacter hydrossis DSM 1100.</title>
        <authorList>
            <consortium name="US DOE Joint Genome Institute (JGI-PGF)"/>
            <person name="Lucas S."/>
            <person name="Han J."/>
            <person name="Lapidus A."/>
            <person name="Bruce D."/>
            <person name="Goodwin L."/>
            <person name="Pitluck S."/>
            <person name="Peters L."/>
            <person name="Kyrpides N."/>
            <person name="Mavromatis K."/>
            <person name="Ivanova N."/>
            <person name="Ovchinnikova G."/>
            <person name="Pagani I."/>
            <person name="Daligault H."/>
            <person name="Detter J.C."/>
            <person name="Han C."/>
            <person name="Land M."/>
            <person name="Hauser L."/>
            <person name="Markowitz V."/>
            <person name="Cheng J.-F."/>
            <person name="Hugenholtz P."/>
            <person name="Woyke T."/>
            <person name="Wu D."/>
            <person name="Verbarg S."/>
            <person name="Frueling A."/>
            <person name="Brambilla E."/>
            <person name="Klenk H.-P."/>
            <person name="Eisen J.A."/>
        </authorList>
    </citation>
    <scope>NUCLEOTIDE SEQUENCE</scope>
    <source>
        <strain>DSM 1100</strain>
    </source>
</reference>
<dbReference type="PANTHER" id="PTHR36440:SF1">
    <property type="entry name" value="PUTATIVE (AFU_ORTHOLOGUE AFUA_8G07350)-RELATED"/>
    <property type="match status" value="1"/>
</dbReference>
<reference evidence="2 3" key="1">
    <citation type="journal article" date="2011" name="Stand. Genomic Sci.">
        <title>Complete genome sequence of Haliscomenobacter hydrossis type strain (O).</title>
        <authorList>
            <consortium name="US DOE Joint Genome Institute (JGI-PGF)"/>
            <person name="Daligault H."/>
            <person name="Lapidus A."/>
            <person name="Zeytun A."/>
            <person name="Nolan M."/>
            <person name="Lucas S."/>
            <person name="Del Rio T.G."/>
            <person name="Tice H."/>
            <person name="Cheng J.F."/>
            <person name="Tapia R."/>
            <person name="Han C."/>
            <person name="Goodwin L."/>
            <person name="Pitluck S."/>
            <person name="Liolios K."/>
            <person name="Pagani I."/>
            <person name="Ivanova N."/>
            <person name="Huntemann M."/>
            <person name="Mavromatis K."/>
            <person name="Mikhailova N."/>
            <person name="Pati A."/>
            <person name="Chen A."/>
            <person name="Palaniappan K."/>
            <person name="Land M."/>
            <person name="Hauser L."/>
            <person name="Brambilla E.M."/>
            <person name="Rohde M."/>
            <person name="Verbarg S."/>
            <person name="Goker M."/>
            <person name="Bristow J."/>
            <person name="Eisen J.A."/>
            <person name="Markowitz V."/>
            <person name="Hugenholtz P."/>
            <person name="Kyrpides N.C."/>
            <person name="Klenk H.P."/>
            <person name="Woyke T."/>
        </authorList>
    </citation>
    <scope>NUCLEOTIDE SEQUENCE [LARGE SCALE GENOMIC DNA]</scope>
    <source>
        <strain evidence="3">ATCC 27775 / DSM 1100 / LMG 10767 / O</strain>
    </source>
</reference>
<accession>F4L3C6</accession>
<evidence type="ECO:0000259" key="1">
    <source>
        <dbReference type="Pfam" id="PF07883"/>
    </source>
</evidence>
<name>F4L3C6_HALH1</name>
<dbReference type="Pfam" id="PF07883">
    <property type="entry name" value="Cupin_2"/>
    <property type="match status" value="1"/>
</dbReference>
<dbReference type="KEGG" id="hhy:Halhy_3910"/>
<evidence type="ECO:0000313" key="2">
    <source>
        <dbReference type="EMBL" id="AEE51760.1"/>
    </source>
</evidence>
<dbReference type="eggNOG" id="COG0662">
    <property type="taxonomic scope" value="Bacteria"/>
</dbReference>
<dbReference type="OrthoDB" id="72027at2"/>
<keyword evidence="3" id="KW-1185">Reference proteome</keyword>
<evidence type="ECO:0000313" key="3">
    <source>
        <dbReference type="Proteomes" id="UP000008461"/>
    </source>
</evidence>
<organism evidence="2 3">
    <name type="scientific">Haliscomenobacter hydrossis (strain ATCC 27775 / DSM 1100 / LMG 10767 / O)</name>
    <dbReference type="NCBI Taxonomy" id="760192"/>
    <lineage>
        <taxon>Bacteria</taxon>
        <taxon>Pseudomonadati</taxon>
        <taxon>Bacteroidota</taxon>
        <taxon>Saprospiria</taxon>
        <taxon>Saprospirales</taxon>
        <taxon>Haliscomenobacteraceae</taxon>
        <taxon>Haliscomenobacter</taxon>
    </lineage>
</organism>
<dbReference type="Proteomes" id="UP000008461">
    <property type="component" value="Chromosome"/>
</dbReference>
<dbReference type="SUPFAM" id="SSF51182">
    <property type="entry name" value="RmlC-like cupins"/>
    <property type="match status" value="1"/>
</dbReference>
<dbReference type="HOGENOM" id="CLU_108780_0_0_10"/>
<dbReference type="STRING" id="760192.Halhy_3910"/>
<sequence>MTSVQTARTVVNPVIKDKATFVEIAAETGGRRTFIEIELAPGGGNGLHYHKSFAETFTVLQGTLGVQMGKQIHHLQPGQSATVEPMVVHRFFNVSQAEPVMFSVELRPGHAGFERCVQVVYGLAADQQTDQKNGIPKNIYHLALILKWGDTQMPGFFKLLQPLFGWLAKRAERKGIDQQLIEKYCKF</sequence>
<dbReference type="InterPro" id="IPR014710">
    <property type="entry name" value="RmlC-like_jellyroll"/>
</dbReference>
<dbReference type="InterPro" id="IPR013096">
    <property type="entry name" value="Cupin_2"/>
</dbReference>
<dbReference type="InterPro" id="IPR011051">
    <property type="entry name" value="RmlC_Cupin_sf"/>
</dbReference>
<dbReference type="PANTHER" id="PTHR36440">
    <property type="entry name" value="PUTATIVE (AFU_ORTHOLOGUE AFUA_8G07350)-RELATED"/>
    <property type="match status" value="1"/>
</dbReference>
<dbReference type="InterPro" id="IPR053146">
    <property type="entry name" value="QDO-like"/>
</dbReference>
<protein>
    <submittedName>
        <fullName evidence="2">Cupin 2 conserved barrel domain protein</fullName>
    </submittedName>
</protein>
<dbReference type="RefSeq" id="WP_013766299.1">
    <property type="nucleotide sequence ID" value="NC_015510.1"/>
</dbReference>
<dbReference type="Gene3D" id="2.60.120.10">
    <property type="entry name" value="Jelly Rolls"/>
    <property type="match status" value="1"/>
</dbReference>